<evidence type="ECO:0008006" key="5">
    <source>
        <dbReference type="Google" id="ProtNLM"/>
    </source>
</evidence>
<dbReference type="InterPro" id="IPR019752">
    <property type="entry name" value="Pyrv/ketoisovalerate_OxRed_cat"/>
</dbReference>
<dbReference type="GO" id="GO:0016903">
    <property type="term" value="F:oxidoreductase activity, acting on the aldehyde or oxo group of donors"/>
    <property type="evidence" value="ECO:0007669"/>
    <property type="project" value="InterPro"/>
</dbReference>
<dbReference type="Pfam" id="PF01558">
    <property type="entry name" value="POR"/>
    <property type="match status" value="1"/>
</dbReference>
<evidence type="ECO:0000259" key="2">
    <source>
        <dbReference type="Pfam" id="PF01558"/>
    </source>
</evidence>
<accession>A0A382LTH9</accession>
<feature type="domain" description="Pyruvate flavodoxin/ferredoxin oxidoreductase pyrimidine binding" evidence="3">
    <location>
        <begin position="212"/>
        <end position="317"/>
    </location>
</feature>
<name>A0A382LTH9_9ZZZZ</name>
<dbReference type="PANTHER" id="PTHR32154">
    <property type="entry name" value="PYRUVATE-FLAVODOXIN OXIDOREDUCTASE-RELATED"/>
    <property type="match status" value="1"/>
</dbReference>
<dbReference type="Gene3D" id="3.40.50.970">
    <property type="match status" value="1"/>
</dbReference>
<evidence type="ECO:0000259" key="3">
    <source>
        <dbReference type="Pfam" id="PF01855"/>
    </source>
</evidence>
<dbReference type="Pfam" id="PF01855">
    <property type="entry name" value="POR_N"/>
    <property type="match status" value="1"/>
</dbReference>
<dbReference type="SUPFAM" id="SSF52518">
    <property type="entry name" value="Thiamin diphosphate-binding fold (THDP-binding)"/>
    <property type="match status" value="1"/>
</dbReference>
<sequence length="318" mass="33698">MATNGTDLSIAIGGAAGQGIATPGNILARIFVRRGLHLYAYNAYQSIIRGGHIFLTIRIRDQEVHTHGDGIDLLLCLNQDTMDRHLGNLQPGSRVLYNSDKIEPATVPDGVTLCPMPIKELAGDSKNKLIQNTIAIGAVMSLVGLDFSVLEEALTQLFERKGSLVVEENVTMARAGYDHSKANFEPFPTPLAEGDKAQAVWSGNEALAMGGAAAGVKFYCAYPMSPSTGVLHWMAQNARELGIMVRQVEDEIGVANMAIGAAHTGARAMCATSGGGFALMTEAIGAAAMMEIPVVFINVMRAGPSTGVPTKTEQGDLW</sequence>
<dbReference type="InterPro" id="IPR050722">
    <property type="entry name" value="Pyruvate:ferred/Flavod_OxRd"/>
</dbReference>
<dbReference type="GO" id="GO:0006979">
    <property type="term" value="P:response to oxidative stress"/>
    <property type="evidence" value="ECO:0007669"/>
    <property type="project" value="TreeGrafter"/>
</dbReference>
<protein>
    <recommendedName>
        <fullName evidence="5">Pyruvate flavodoxin/ferredoxin oxidoreductase pyrimidine binding domain-containing protein</fullName>
    </recommendedName>
</protein>
<dbReference type="InterPro" id="IPR002869">
    <property type="entry name" value="Pyrv_flavodox_OxRed_cen"/>
</dbReference>
<evidence type="ECO:0000256" key="1">
    <source>
        <dbReference type="ARBA" id="ARBA00023002"/>
    </source>
</evidence>
<feature type="domain" description="Pyruvate/ketoisovalerate oxidoreductase catalytic" evidence="2">
    <location>
        <begin position="16"/>
        <end position="178"/>
    </location>
</feature>
<dbReference type="SUPFAM" id="SSF53323">
    <property type="entry name" value="Pyruvate-ferredoxin oxidoreductase, PFOR, domain III"/>
    <property type="match status" value="1"/>
</dbReference>
<feature type="non-terminal residue" evidence="4">
    <location>
        <position position="318"/>
    </location>
</feature>
<dbReference type="PANTHER" id="PTHR32154:SF20">
    <property type="entry name" value="2-OXOGLUTARATE OXIDOREDUCTASE SUBUNIT KORA"/>
    <property type="match status" value="1"/>
</dbReference>
<dbReference type="InterPro" id="IPR002880">
    <property type="entry name" value="Pyrv_Fd/Flavodoxin_OxRdtase_N"/>
</dbReference>
<organism evidence="4">
    <name type="scientific">marine metagenome</name>
    <dbReference type="NCBI Taxonomy" id="408172"/>
    <lineage>
        <taxon>unclassified sequences</taxon>
        <taxon>metagenomes</taxon>
        <taxon>ecological metagenomes</taxon>
    </lineage>
</organism>
<dbReference type="CDD" id="cd07034">
    <property type="entry name" value="TPP_PYR_PFOR_IOR-alpha_like"/>
    <property type="match status" value="1"/>
</dbReference>
<gene>
    <name evidence="4" type="ORF">METZ01_LOCUS292617</name>
</gene>
<dbReference type="Gene3D" id="3.40.920.10">
    <property type="entry name" value="Pyruvate-ferredoxin oxidoreductase, PFOR, domain III"/>
    <property type="match status" value="1"/>
</dbReference>
<dbReference type="AlphaFoldDB" id="A0A382LTH9"/>
<reference evidence="4" key="1">
    <citation type="submission" date="2018-05" db="EMBL/GenBank/DDBJ databases">
        <authorList>
            <person name="Lanie J.A."/>
            <person name="Ng W.-L."/>
            <person name="Kazmierczak K.M."/>
            <person name="Andrzejewski T.M."/>
            <person name="Davidsen T.M."/>
            <person name="Wayne K.J."/>
            <person name="Tettelin H."/>
            <person name="Glass J.I."/>
            <person name="Rusch D."/>
            <person name="Podicherti R."/>
            <person name="Tsui H.-C.T."/>
            <person name="Winkler M.E."/>
        </authorList>
    </citation>
    <scope>NUCLEOTIDE SEQUENCE</scope>
</reference>
<evidence type="ECO:0000313" key="4">
    <source>
        <dbReference type="EMBL" id="SVC39763.1"/>
    </source>
</evidence>
<dbReference type="EMBL" id="UINC01089025">
    <property type="protein sequence ID" value="SVC39763.1"/>
    <property type="molecule type" value="Genomic_DNA"/>
</dbReference>
<dbReference type="InterPro" id="IPR029061">
    <property type="entry name" value="THDP-binding"/>
</dbReference>
<keyword evidence="1" id="KW-0560">Oxidoreductase</keyword>
<proteinExistence type="predicted"/>